<reference evidence="4 5" key="1">
    <citation type="submission" date="2019-06" db="EMBL/GenBank/DDBJ databases">
        <title>Genomic Encyclopedia of Archaeal and Bacterial Type Strains, Phase II (KMG-II): from individual species to whole genera.</title>
        <authorList>
            <person name="Goeker M."/>
        </authorList>
    </citation>
    <scope>NUCLEOTIDE SEQUENCE [LARGE SCALE GENOMIC DNA]</scope>
    <source>
        <strain evidence="4 5">DSM 7270</strain>
    </source>
</reference>
<gene>
    <name evidence="4" type="ORF">BDD18_0002</name>
</gene>
<feature type="domain" description="Multidrug resistance protein MdtA-like alpha-helical hairpin" evidence="3">
    <location>
        <begin position="116"/>
        <end position="179"/>
    </location>
</feature>
<evidence type="ECO:0000313" key="5">
    <source>
        <dbReference type="Proteomes" id="UP000316993"/>
    </source>
</evidence>
<dbReference type="EMBL" id="VFPV01000001">
    <property type="protein sequence ID" value="TQN06927.1"/>
    <property type="molecule type" value="Genomic_DNA"/>
</dbReference>
<keyword evidence="1" id="KW-0175">Coiled coil</keyword>
<dbReference type="Gene3D" id="2.40.30.170">
    <property type="match status" value="1"/>
</dbReference>
<evidence type="ECO:0000313" key="4">
    <source>
        <dbReference type="EMBL" id="TQN06927.1"/>
    </source>
</evidence>
<dbReference type="Gene3D" id="1.10.287.470">
    <property type="entry name" value="Helix hairpin bin"/>
    <property type="match status" value="2"/>
</dbReference>
<comment type="caution">
    <text evidence="4">The sequence shown here is derived from an EMBL/GenBank/DDBJ whole genome shotgun (WGS) entry which is preliminary data.</text>
</comment>
<name>A0A543LHV8_9BURK</name>
<accession>A0A543LHV8</accession>
<dbReference type="GO" id="GO:0055085">
    <property type="term" value="P:transmembrane transport"/>
    <property type="evidence" value="ECO:0007669"/>
    <property type="project" value="InterPro"/>
</dbReference>
<dbReference type="InterPro" id="IPR058624">
    <property type="entry name" value="MdtA-like_HH"/>
</dbReference>
<protein>
    <submittedName>
        <fullName evidence="4">HlyD family secretion protein</fullName>
    </submittedName>
</protein>
<dbReference type="RefSeq" id="WP_142080660.1">
    <property type="nucleotide sequence ID" value="NZ_VFPV01000001.1"/>
</dbReference>
<proteinExistence type="predicted"/>
<dbReference type="PANTHER" id="PTHR30438:SF2">
    <property type="entry name" value="MEMBRANE PROTEIN"/>
    <property type="match status" value="1"/>
</dbReference>
<dbReference type="Proteomes" id="UP000316993">
    <property type="component" value="Unassembled WGS sequence"/>
</dbReference>
<dbReference type="Pfam" id="PF25876">
    <property type="entry name" value="HH_MFP_RND"/>
    <property type="match status" value="1"/>
</dbReference>
<feature type="coiled-coil region" evidence="1">
    <location>
        <begin position="81"/>
        <end position="108"/>
    </location>
</feature>
<keyword evidence="2" id="KW-0732">Signal</keyword>
<dbReference type="PANTHER" id="PTHR30438">
    <property type="entry name" value="36 KDA ANTIGEN-RELATED"/>
    <property type="match status" value="1"/>
</dbReference>
<sequence length="365" mass="39144">MNKKLKTFAAAVALLAAVAAGLVYWAPWKTQGHGEGFVSGNGRIEATEVAVATKQAGRVLDILVGEGDFVTAGQPVARMQIDSLQAQRDEAMARLQQAQLAVSSAQVQVAQRESDYQSALAVVAQRDSDLDTAKRRLPRSEQLARDGFFSTQLLDDDRAKVRSLQAALTAAQSQAKAAQAGISAARTQVTSAEANVRALQATLARIDVELADSELKAPRDGRVQFRVVQPGEVVGAGARVLQLADLTDVYMTFFLPETVAGRVALGSEVRIVLDAAPGFVIPASVSFVASTAQFTPKTVETASERQKLMFRVRAQIPKELLVRHREQVKTGLPGVAWLRIDPNATWPQQLAVKESLQTAAPKAAQ</sequence>
<dbReference type="GO" id="GO:0005886">
    <property type="term" value="C:plasma membrane"/>
    <property type="evidence" value="ECO:0007669"/>
    <property type="project" value="TreeGrafter"/>
</dbReference>
<feature type="chain" id="PRO_5021993597" evidence="2">
    <location>
        <begin position="26"/>
        <end position="365"/>
    </location>
</feature>
<feature type="signal peptide" evidence="2">
    <location>
        <begin position="1"/>
        <end position="25"/>
    </location>
</feature>
<evidence type="ECO:0000256" key="1">
    <source>
        <dbReference type="SAM" id="Coils"/>
    </source>
</evidence>
<organism evidence="4 5">
    <name type="scientific">Acidovorax temperans</name>
    <dbReference type="NCBI Taxonomy" id="80878"/>
    <lineage>
        <taxon>Bacteria</taxon>
        <taxon>Pseudomonadati</taxon>
        <taxon>Pseudomonadota</taxon>
        <taxon>Betaproteobacteria</taxon>
        <taxon>Burkholderiales</taxon>
        <taxon>Comamonadaceae</taxon>
        <taxon>Acidovorax</taxon>
    </lineage>
</organism>
<evidence type="ECO:0000256" key="2">
    <source>
        <dbReference type="SAM" id="SignalP"/>
    </source>
</evidence>
<dbReference type="SUPFAM" id="SSF111369">
    <property type="entry name" value="HlyD-like secretion proteins"/>
    <property type="match status" value="2"/>
</dbReference>
<dbReference type="Gene3D" id="2.40.50.100">
    <property type="match status" value="2"/>
</dbReference>
<feature type="coiled-coil region" evidence="1">
    <location>
        <begin position="154"/>
        <end position="209"/>
    </location>
</feature>
<evidence type="ECO:0000259" key="3">
    <source>
        <dbReference type="Pfam" id="PF25876"/>
    </source>
</evidence>
<dbReference type="AlphaFoldDB" id="A0A543LHV8"/>